<dbReference type="CDD" id="cd00044">
    <property type="entry name" value="CysPc"/>
    <property type="match status" value="1"/>
</dbReference>
<dbReference type="Gene3D" id="2.60.120.380">
    <property type="match status" value="1"/>
</dbReference>
<evidence type="ECO:0000259" key="7">
    <source>
        <dbReference type="PROSITE" id="PS50203"/>
    </source>
</evidence>
<dbReference type="SMART" id="SM00720">
    <property type="entry name" value="calpain_III"/>
    <property type="match status" value="1"/>
</dbReference>
<name>A0A4U0XHF2_9PEZI</name>
<dbReference type="InterPro" id="IPR051297">
    <property type="entry name" value="PalB/RIM13"/>
</dbReference>
<dbReference type="InterPro" id="IPR022682">
    <property type="entry name" value="Calpain_domain_III"/>
</dbReference>
<evidence type="ECO:0000256" key="3">
    <source>
        <dbReference type="ARBA" id="ARBA00022801"/>
    </source>
</evidence>
<feature type="compositionally biased region" description="Polar residues" evidence="6">
    <location>
        <begin position="80"/>
        <end position="90"/>
    </location>
</feature>
<feature type="region of interest" description="Disordered" evidence="6">
    <location>
        <begin position="60"/>
        <end position="100"/>
    </location>
</feature>
<evidence type="ECO:0000256" key="5">
    <source>
        <dbReference type="PROSITE-ProRule" id="PRU00239"/>
    </source>
</evidence>
<dbReference type="InterPro" id="IPR022683">
    <property type="entry name" value="Calpain_III"/>
</dbReference>
<dbReference type="Pfam" id="PF01067">
    <property type="entry name" value="Calpain_III"/>
    <property type="match status" value="1"/>
</dbReference>
<dbReference type="Gene3D" id="3.90.70.10">
    <property type="entry name" value="Cysteine proteinases"/>
    <property type="match status" value="1"/>
</dbReference>
<comment type="caution">
    <text evidence="8">The sequence shown here is derived from an EMBL/GenBank/DDBJ whole genome shotgun (WGS) entry which is preliminary data.</text>
</comment>
<evidence type="ECO:0000313" key="8">
    <source>
        <dbReference type="EMBL" id="TKA74938.1"/>
    </source>
</evidence>
<accession>A0A4U0XHF2</accession>
<dbReference type="SUPFAM" id="SSF54001">
    <property type="entry name" value="Cysteine proteinases"/>
    <property type="match status" value="1"/>
</dbReference>
<evidence type="ECO:0000256" key="2">
    <source>
        <dbReference type="ARBA" id="ARBA00022670"/>
    </source>
</evidence>
<comment type="similarity">
    <text evidence="1">Belongs to the peptidase C2 family. PalB/RIM13 subfamily.</text>
</comment>
<dbReference type="SMART" id="SM00230">
    <property type="entry name" value="CysPc"/>
    <property type="match status" value="1"/>
</dbReference>
<dbReference type="InterPro" id="IPR038765">
    <property type="entry name" value="Papain-like_cys_pep_sf"/>
</dbReference>
<keyword evidence="4 5" id="KW-0788">Thiol protease</keyword>
<evidence type="ECO:0000313" key="9">
    <source>
        <dbReference type="Proteomes" id="UP000309340"/>
    </source>
</evidence>
<evidence type="ECO:0000256" key="1">
    <source>
        <dbReference type="ARBA" id="ARBA00010193"/>
    </source>
</evidence>
<dbReference type="EMBL" id="NAJQ01000208">
    <property type="protein sequence ID" value="TKA74938.1"/>
    <property type="molecule type" value="Genomic_DNA"/>
</dbReference>
<feature type="active site" evidence="5">
    <location>
        <position position="368"/>
    </location>
</feature>
<dbReference type="GO" id="GO:0004198">
    <property type="term" value="F:calcium-dependent cysteine-type endopeptidase activity"/>
    <property type="evidence" value="ECO:0007669"/>
    <property type="project" value="InterPro"/>
</dbReference>
<evidence type="ECO:0000256" key="4">
    <source>
        <dbReference type="ARBA" id="ARBA00022807"/>
    </source>
</evidence>
<dbReference type="STRING" id="329884.A0A4U0XHF2"/>
<dbReference type="SUPFAM" id="SSF49758">
    <property type="entry name" value="Calpain large subunit, middle domain (domain III)"/>
    <property type="match status" value="2"/>
</dbReference>
<dbReference type="PANTHER" id="PTHR46143:SF1">
    <property type="entry name" value="CALPAIN-7"/>
    <property type="match status" value="1"/>
</dbReference>
<dbReference type="InterPro" id="IPR001300">
    <property type="entry name" value="Peptidase_C2_calpain_cat"/>
</dbReference>
<dbReference type="Pfam" id="PF00648">
    <property type="entry name" value="Peptidase_C2"/>
    <property type="match status" value="1"/>
</dbReference>
<dbReference type="InterPro" id="IPR036213">
    <property type="entry name" value="Calpain_III_sf"/>
</dbReference>
<dbReference type="AlphaFoldDB" id="A0A4U0XHF2"/>
<dbReference type="PROSITE" id="PS50203">
    <property type="entry name" value="CALPAIN_CAT"/>
    <property type="match status" value="1"/>
</dbReference>
<dbReference type="GO" id="GO:0006508">
    <property type="term" value="P:proteolysis"/>
    <property type="evidence" value="ECO:0007669"/>
    <property type="project" value="UniProtKB-KW"/>
</dbReference>
<protein>
    <recommendedName>
        <fullName evidence="7">Calpain catalytic domain-containing protein</fullName>
    </recommendedName>
</protein>
<keyword evidence="9" id="KW-1185">Reference proteome</keyword>
<sequence>MSSDFRSNTAPSSRDEALQTMITEAEASMRALKLTKDPKGKAKHSMRFKQLLQEAERIKCSNDWRDMSPKPQDPRPNARAGTSQPATTVGTLRVPESTRKPSRAEQILLLKASYLNNFKFPPWTTSPAPDEFDLTDGESQFVDARELFLSEVQEDALDGWKRPNEALPPPSWFPGSHMNVGPSMSFVRRIDLVQDAATDCSVVASLCAGVARAERGHTKILQTVIYPYDDKNYRPLVSRNGKYVVRLNFNGCYRKVVIDDRLPVSSTGRVIHVVDRNNPGLLWPALIEKAYLKVLGGYDFPGSNSATDLWVLTGWIPEQVFLQSDDLEPDHFWKRTFDAFNFGDVLITMGTGKMTAKTERELGLAGEHDYAVLDLREVEGQRLLLIKNPWCEGTSWHGKTKQAPRYDAKPEHDVAELSSTKLNEDTNAVECSRNLLNNDDQLSPGTFWMDIDNVLQHFESIYLNWNPGLFACRQDMHFAWDLRDQSLGRQQHRGQFASLSKHPQFTLTASKGGTIWVLLWRHLRNAIPAGATDDEIAEGRYTIDLQGHIALAAFTSQGRRVLLPGKHVVKGWFVDSPQTLIKLSDCKSGVVHTIVPLEQDLAATEHTFTLSVFGNSPTALAEATLRSLYINTLSAAWTKKTAGGNAHSPTYPINPQFSVAVPQKTSICLLVEAASEDVNVHVKLVHSKGQRVQSIRNRDIVFDSGEYRRGCCVAESAELEAGQYTVICSTFEPNQLGDFTLTVESSQPTPLVALPKEGAGRSRMEMNAAVFDAGHGKVAAPIVPKRLVNIYAVARQLDTASTRSASANSSLLRMSIESGRGPMRRIRIASNGGEYADCLGGVRTDGIDLSPEMLRRGENLWMVLDRMCTSTDAREGRFGVELFVDQPDALVCGDWREWDD</sequence>
<feature type="active site" evidence="5">
    <location>
        <position position="388"/>
    </location>
</feature>
<dbReference type="PANTHER" id="PTHR46143">
    <property type="entry name" value="CALPAIN-7"/>
    <property type="match status" value="1"/>
</dbReference>
<feature type="active site" evidence="5">
    <location>
        <position position="200"/>
    </location>
</feature>
<evidence type="ECO:0000256" key="6">
    <source>
        <dbReference type="SAM" id="MobiDB-lite"/>
    </source>
</evidence>
<keyword evidence="2 5" id="KW-0645">Protease</keyword>
<proteinExistence type="inferred from homology"/>
<dbReference type="Pfam" id="PF25435">
    <property type="entry name" value="PalB_C"/>
    <property type="match status" value="1"/>
</dbReference>
<dbReference type="Proteomes" id="UP000309340">
    <property type="component" value="Unassembled WGS sequence"/>
</dbReference>
<feature type="domain" description="Calpain catalytic" evidence="7">
    <location>
        <begin position="117"/>
        <end position="467"/>
    </location>
</feature>
<organism evidence="8 9">
    <name type="scientific">Friedmanniomyces simplex</name>
    <dbReference type="NCBI Taxonomy" id="329884"/>
    <lineage>
        <taxon>Eukaryota</taxon>
        <taxon>Fungi</taxon>
        <taxon>Dikarya</taxon>
        <taxon>Ascomycota</taxon>
        <taxon>Pezizomycotina</taxon>
        <taxon>Dothideomycetes</taxon>
        <taxon>Dothideomycetidae</taxon>
        <taxon>Mycosphaerellales</taxon>
        <taxon>Teratosphaeriaceae</taxon>
        <taxon>Friedmanniomyces</taxon>
    </lineage>
</organism>
<keyword evidence="3 5" id="KW-0378">Hydrolase</keyword>
<dbReference type="OrthoDB" id="167576at2759"/>
<gene>
    <name evidence="8" type="ORF">B0A55_04953</name>
</gene>
<reference evidence="8 9" key="1">
    <citation type="submission" date="2017-03" db="EMBL/GenBank/DDBJ databases">
        <title>Genomes of endolithic fungi from Antarctica.</title>
        <authorList>
            <person name="Coleine C."/>
            <person name="Masonjones S."/>
            <person name="Stajich J.E."/>
        </authorList>
    </citation>
    <scope>NUCLEOTIDE SEQUENCE [LARGE SCALE GENOMIC DNA]</scope>
    <source>
        <strain evidence="8 9">CCFEE 5184</strain>
    </source>
</reference>